<keyword evidence="2" id="KW-0238">DNA-binding</keyword>
<dbReference type="SUPFAM" id="SSF46785">
    <property type="entry name" value="Winged helix' DNA-binding domain"/>
    <property type="match status" value="1"/>
</dbReference>
<evidence type="ECO:0000256" key="2">
    <source>
        <dbReference type="ARBA" id="ARBA00023125"/>
    </source>
</evidence>
<name>A0ABN2L855_9ACTN</name>
<organism evidence="6 7">
    <name type="scientific">Luedemannella helvata</name>
    <dbReference type="NCBI Taxonomy" id="349315"/>
    <lineage>
        <taxon>Bacteria</taxon>
        <taxon>Bacillati</taxon>
        <taxon>Actinomycetota</taxon>
        <taxon>Actinomycetes</taxon>
        <taxon>Micromonosporales</taxon>
        <taxon>Micromonosporaceae</taxon>
        <taxon>Luedemannella</taxon>
    </lineage>
</organism>
<evidence type="ECO:0000313" key="6">
    <source>
        <dbReference type="EMBL" id="GAA1778124.1"/>
    </source>
</evidence>
<dbReference type="Gene3D" id="1.10.10.10">
    <property type="entry name" value="Winged helix-like DNA-binding domain superfamily/Winged helix DNA-binding domain"/>
    <property type="match status" value="1"/>
</dbReference>
<dbReference type="Proteomes" id="UP001500655">
    <property type="component" value="Unassembled WGS sequence"/>
</dbReference>
<feature type="domain" description="HTH gntR-type" evidence="5">
    <location>
        <begin position="8"/>
        <end position="76"/>
    </location>
</feature>
<dbReference type="InterPro" id="IPR050679">
    <property type="entry name" value="Bact_HTH_transcr_reg"/>
</dbReference>
<dbReference type="CDD" id="cd07377">
    <property type="entry name" value="WHTH_GntR"/>
    <property type="match status" value="1"/>
</dbReference>
<keyword evidence="7" id="KW-1185">Reference proteome</keyword>
<evidence type="ECO:0000256" key="4">
    <source>
        <dbReference type="SAM" id="MobiDB-lite"/>
    </source>
</evidence>
<accession>A0ABN2L855</accession>
<dbReference type="RefSeq" id="WP_344088773.1">
    <property type="nucleotide sequence ID" value="NZ_BAAALS010000059.1"/>
</dbReference>
<dbReference type="Pfam" id="PF00392">
    <property type="entry name" value="GntR"/>
    <property type="match status" value="1"/>
</dbReference>
<evidence type="ECO:0000256" key="3">
    <source>
        <dbReference type="ARBA" id="ARBA00023163"/>
    </source>
</evidence>
<keyword evidence="3" id="KW-0804">Transcription</keyword>
<dbReference type="InterPro" id="IPR036388">
    <property type="entry name" value="WH-like_DNA-bd_sf"/>
</dbReference>
<sequence>MHPADDKRVLFQRVVDDIVDQIRTGTLQPDDVLPTARKMAEQYGIASMTAQRALRELQTLGLTYGVVGRGTFVHPQAPERVRILDGEPVPEPPRKTIPDPDLDARLARYLLKRDEMTAKTIALIEGGPDKTTRDRLLAELAELHAELDAMAQPLRDEIAQYHARLATAAGPDTEPTTATTTEPPRPRRARQPRS</sequence>
<reference evidence="6 7" key="1">
    <citation type="journal article" date="2019" name="Int. J. Syst. Evol. Microbiol.">
        <title>The Global Catalogue of Microorganisms (GCM) 10K type strain sequencing project: providing services to taxonomists for standard genome sequencing and annotation.</title>
        <authorList>
            <consortium name="The Broad Institute Genomics Platform"/>
            <consortium name="The Broad Institute Genome Sequencing Center for Infectious Disease"/>
            <person name="Wu L."/>
            <person name="Ma J."/>
        </authorList>
    </citation>
    <scope>NUCLEOTIDE SEQUENCE [LARGE SCALE GENOMIC DNA]</scope>
    <source>
        <strain evidence="6 7">JCM 13249</strain>
    </source>
</reference>
<dbReference type="InterPro" id="IPR036390">
    <property type="entry name" value="WH_DNA-bd_sf"/>
</dbReference>
<dbReference type="PANTHER" id="PTHR44846">
    <property type="entry name" value="MANNOSYL-D-GLYCERATE TRANSPORT/METABOLISM SYSTEM REPRESSOR MNGR-RELATED"/>
    <property type="match status" value="1"/>
</dbReference>
<protein>
    <recommendedName>
        <fullName evidence="5">HTH gntR-type domain-containing protein</fullName>
    </recommendedName>
</protein>
<feature type="compositionally biased region" description="Low complexity" evidence="4">
    <location>
        <begin position="166"/>
        <end position="182"/>
    </location>
</feature>
<evidence type="ECO:0000313" key="7">
    <source>
        <dbReference type="Proteomes" id="UP001500655"/>
    </source>
</evidence>
<comment type="caution">
    <text evidence="6">The sequence shown here is derived from an EMBL/GenBank/DDBJ whole genome shotgun (WGS) entry which is preliminary data.</text>
</comment>
<feature type="region of interest" description="Disordered" evidence="4">
    <location>
        <begin position="165"/>
        <end position="194"/>
    </location>
</feature>
<evidence type="ECO:0000259" key="5">
    <source>
        <dbReference type="PROSITE" id="PS50949"/>
    </source>
</evidence>
<keyword evidence="1" id="KW-0805">Transcription regulation</keyword>
<proteinExistence type="predicted"/>
<dbReference type="InterPro" id="IPR000524">
    <property type="entry name" value="Tscrpt_reg_HTH_GntR"/>
</dbReference>
<gene>
    <name evidence="6" type="ORF">GCM10009681_56450</name>
</gene>
<dbReference type="SMART" id="SM00345">
    <property type="entry name" value="HTH_GNTR"/>
    <property type="match status" value="1"/>
</dbReference>
<dbReference type="PROSITE" id="PS50949">
    <property type="entry name" value="HTH_GNTR"/>
    <property type="match status" value="1"/>
</dbReference>
<evidence type="ECO:0000256" key="1">
    <source>
        <dbReference type="ARBA" id="ARBA00023015"/>
    </source>
</evidence>
<dbReference type="EMBL" id="BAAALS010000059">
    <property type="protein sequence ID" value="GAA1778124.1"/>
    <property type="molecule type" value="Genomic_DNA"/>
</dbReference>